<evidence type="ECO:0000313" key="3">
    <source>
        <dbReference type="Proteomes" id="UP001290462"/>
    </source>
</evidence>
<sequence>MKIPFTIAEIAFYIAPVLFLLILKSLIRKRLIIRHVAIKPPDVLVPFLLIGIHILSEMTLKFSLLPYFAIFMLSLGIVIVCLMAYKKGEILFSRFFKTFWRFLFLFSFLMYYILVGLNIAHHFI</sequence>
<feature type="transmembrane region" description="Helical" evidence="1">
    <location>
        <begin position="6"/>
        <end position="23"/>
    </location>
</feature>
<keyword evidence="1" id="KW-0472">Membrane</keyword>
<dbReference type="InterPro" id="IPR024515">
    <property type="entry name" value="DUF3397"/>
</dbReference>
<feature type="transmembrane region" description="Helical" evidence="1">
    <location>
        <begin position="98"/>
        <end position="120"/>
    </location>
</feature>
<dbReference type="RefSeq" id="WP_010053407.1">
    <property type="nucleotide sequence ID" value="NZ_BJOJ01000033.1"/>
</dbReference>
<gene>
    <name evidence="2" type="ORF">RAK27_15870</name>
</gene>
<proteinExistence type="predicted"/>
<name>A0AAW9JZQ4_CARML</name>
<reference evidence="2" key="1">
    <citation type="submission" date="2023-08" db="EMBL/GenBank/DDBJ databases">
        <title>Genomic characterization of piscicolin 126 produced by Carnobacterium maltaromaticum CM22 strain isolated from salmon (Salmo salar).</title>
        <authorList>
            <person name="Gonzalez-Gragera E."/>
            <person name="Garcia-Lopez J.D."/>
            <person name="Teso-Perez C."/>
            <person name="Gimenez-Hernandez I."/>
            <person name="Peralta-Sanchez J.M."/>
            <person name="Valdivia E."/>
            <person name="Montalban-Lopez M."/>
            <person name="Martin-Platero A.M."/>
            <person name="Banos A."/>
            <person name="Martinez-Bueno M."/>
        </authorList>
    </citation>
    <scope>NUCLEOTIDE SEQUENCE</scope>
    <source>
        <strain evidence="2">CM22</strain>
    </source>
</reference>
<feature type="transmembrane region" description="Helical" evidence="1">
    <location>
        <begin position="66"/>
        <end position="86"/>
    </location>
</feature>
<feature type="transmembrane region" description="Helical" evidence="1">
    <location>
        <begin position="43"/>
        <end position="60"/>
    </location>
</feature>
<keyword evidence="1" id="KW-1133">Transmembrane helix</keyword>
<dbReference type="Proteomes" id="UP001290462">
    <property type="component" value="Unassembled WGS sequence"/>
</dbReference>
<evidence type="ECO:0000313" key="2">
    <source>
        <dbReference type="EMBL" id="MDZ5760114.1"/>
    </source>
</evidence>
<evidence type="ECO:0000256" key="1">
    <source>
        <dbReference type="SAM" id="Phobius"/>
    </source>
</evidence>
<accession>A0AAW9JZQ4</accession>
<dbReference type="Pfam" id="PF11877">
    <property type="entry name" value="DUF3397"/>
    <property type="match status" value="1"/>
</dbReference>
<protein>
    <submittedName>
        <fullName evidence="2">DUF3397 domain-containing protein</fullName>
    </submittedName>
</protein>
<dbReference type="EMBL" id="JAVBVO010000005">
    <property type="protein sequence ID" value="MDZ5760114.1"/>
    <property type="molecule type" value="Genomic_DNA"/>
</dbReference>
<dbReference type="AlphaFoldDB" id="A0AAW9JZQ4"/>
<comment type="caution">
    <text evidence="2">The sequence shown here is derived from an EMBL/GenBank/DDBJ whole genome shotgun (WGS) entry which is preliminary data.</text>
</comment>
<organism evidence="2 3">
    <name type="scientific">Carnobacterium maltaromaticum</name>
    <name type="common">Carnobacterium piscicola</name>
    <dbReference type="NCBI Taxonomy" id="2751"/>
    <lineage>
        <taxon>Bacteria</taxon>
        <taxon>Bacillati</taxon>
        <taxon>Bacillota</taxon>
        <taxon>Bacilli</taxon>
        <taxon>Lactobacillales</taxon>
        <taxon>Carnobacteriaceae</taxon>
        <taxon>Carnobacterium</taxon>
    </lineage>
</organism>
<keyword evidence="1" id="KW-0812">Transmembrane</keyword>